<evidence type="ECO:0000256" key="1">
    <source>
        <dbReference type="SAM" id="MobiDB-lite"/>
    </source>
</evidence>
<evidence type="ECO:0000313" key="5">
    <source>
        <dbReference type="Proteomes" id="UP000825729"/>
    </source>
</evidence>
<keyword evidence="2" id="KW-1133">Transmembrane helix</keyword>
<feature type="region of interest" description="Disordered" evidence="1">
    <location>
        <begin position="89"/>
        <end position="120"/>
    </location>
</feature>
<keyword evidence="2" id="KW-0812">Transmembrane</keyword>
<reference evidence="4 5" key="1">
    <citation type="submission" date="2021-07" db="EMBL/GenBank/DDBJ databases">
        <title>The Aristolochia fimbriata genome: insights into angiosperm evolution, floral development and chemical biosynthesis.</title>
        <authorList>
            <person name="Jiao Y."/>
        </authorList>
    </citation>
    <scope>NUCLEOTIDE SEQUENCE [LARGE SCALE GENOMIC DNA]</scope>
    <source>
        <strain evidence="4">IBCAS-2021</strain>
        <tissue evidence="4">Leaf</tissue>
    </source>
</reference>
<dbReference type="Proteomes" id="UP000825729">
    <property type="component" value="Unassembled WGS sequence"/>
</dbReference>
<dbReference type="PANTHER" id="PTHR33098:SF75">
    <property type="entry name" value="DUF4408 DOMAIN PROTEIN"/>
    <property type="match status" value="1"/>
</dbReference>
<dbReference type="PANTHER" id="PTHR33098">
    <property type="entry name" value="COTTON FIBER (DUF761)"/>
    <property type="match status" value="1"/>
</dbReference>
<evidence type="ECO:0000313" key="4">
    <source>
        <dbReference type="EMBL" id="KAG9441975.1"/>
    </source>
</evidence>
<dbReference type="AlphaFoldDB" id="A0AAV7DZ98"/>
<organism evidence="4 5">
    <name type="scientific">Aristolochia fimbriata</name>
    <name type="common">White veined hardy Dutchman's pipe vine</name>
    <dbReference type="NCBI Taxonomy" id="158543"/>
    <lineage>
        <taxon>Eukaryota</taxon>
        <taxon>Viridiplantae</taxon>
        <taxon>Streptophyta</taxon>
        <taxon>Embryophyta</taxon>
        <taxon>Tracheophyta</taxon>
        <taxon>Spermatophyta</taxon>
        <taxon>Magnoliopsida</taxon>
        <taxon>Magnoliidae</taxon>
        <taxon>Piperales</taxon>
        <taxon>Aristolochiaceae</taxon>
        <taxon>Aristolochia</taxon>
    </lineage>
</organism>
<dbReference type="InterPro" id="IPR008480">
    <property type="entry name" value="DUF761_pln"/>
</dbReference>
<evidence type="ECO:0000259" key="3">
    <source>
        <dbReference type="Pfam" id="PF14364"/>
    </source>
</evidence>
<comment type="caution">
    <text evidence="4">The sequence shown here is derived from an EMBL/GenBank/DDBJ whole genome shotgun (WGS) entry which is preliminary data.</text>
</comment>
<gene>
    <name evidence="4" type="ORF">H6P81_017829</name>
</gene>
<dbReference type="InterPro" id="IPR025520">
    <property type="entry name" value="DUF4408"/>
</dbReference>
<proteinExistence type="predicted"/>
<keyword evidence="5" id="KW-1185">Reference proteome</keyword>
<keyword evidence="2" id="KW-0472">Membrane</keyword>
<feature type="compositionally biased region" description="Basic and acidic residues" evidence="1">
    <location>
        <begin position="247"/>
        <end position="259"/>
    </location>
</feature>
<protein>
    <recommendedName>
        <fullName evidence="3">DUF4408 domain-containing protein</fullName>
    </recommendedName>
</protein>
<dbReference type="Pfam" id="PF14364">
    <property type="entry name" value="DUF4408"/>
    <property type="match status" value="1"/>
</dbReference>
<name>A0AAV7DZ98_ARIFI</name>
<feature type="region of interest" description="Disordered" evidence="1">
    <location>
        <begin position="222"/>
        <end position="288"/>
    </location>
</feature>
<feature type="transmembrane region" description="Helical" evidence="2">
    <location>
        <begin position="65"/>
        <end position="84"/>
    </location>
</feature>
<feature type="transmembrane region" description="Helical" evidence="2">
    <location>
        <begin position="20"/>
        <end position="45"/>
    </location>
</feature>
<accession>A0AAV7DZ98</accession>
<dbReference type="Pfam" id="PF05553">
    <property type="entry name" value="DUF761"/>
    <property type="match status" value="1"/>
</dbReference>
<dbReference type="EMBL" id="JAINDJ010000007">
    <property type="protein sequence ID" value="KAG9441975.1"/>
    <property type="molecule type" value="Genomic_DNA"/>
</dbReference>
<feature type="domain" description="DUF4408" evidence="3">
    <location>
        <begin position="52"/>
        <end position="84"/>
    </location>
</feature>
<sequence length="359" mass="40345">MDNAFSISFKSKVQMAFWTVRLAFLAVGIISTVQLLKLAVPYSYSLLLSALPRLWASLCSWLAPPYLYIIVNFIIISIAASSSFQQKKKEKKNDEREGENIQQQKKQGDNYDAPSHHKTSSEIWPEISLLATSGENPSNSEEKPSIISKEEADINASTEEWSDISYSTVCEEKPLVSAVKETTELWRQGAIKSTENPSAAPDDEKLEQHATLDATWMAITGSNAKPRLQKSETWNAPPSIVSGKNRLASDRRELRKSDTFNETSSSESPGSSHPKGGVGIRARESPVSHDDLNRRVEAFIKKFNDEMRLQREESYQHYMEMVNREPIRRFFLLLEIGNELMMLPAAQKYGGRSTCSTCG</sequence>
<evidence type="ECO:0000256" key="2">
    <source>
        <dbReference type="SAM" id="Phobius"/>
    </source>
</evidence>